<organism evidence="1 2">
    <name type="scientific">Paenibacillus antarcticus</name>
    <dbReference type="NCBI Taxonomy" id="253703"/>
    <lineage>
        <taxon>Bacteria</taxon>
        <taxon>Bacillati</taxon>
        <taxon>Bacillota</taxon>
        <taxon>Bacilli</taxon>
        <taxon>Bacillales</taxon>
        <taxon>Paenibacillaceae</taxon>
        <taxon>Paenibacillus</taxon>
    </lineage>
</organism>
<comment type="caution">
    <text evidence="1">The sequence shown here is derived from an EMBL/GenBank/DDBJ whole genome shotgun (WGS) entry which is preliminary data.</text>
</comment>
<gene>
    <name evidence="1" type="ORF">PBAT_02270</name>
</gene>
<accession>A0A168R1W4</accession>
<proteinExistence type="predicted"/>
<dbReference type="AlphaFoldDB" id="A0A168R1W4"/>
<dbReference type="OrthoDB" id="1797434at2"/>
<dbReference type="Proteomes" id="UP000077355">
    <property type="component" value="Unassembled WGS sequence"/>
</dbReference>
<evidence type="ECO:0000313" key="2">
    <source>
        <dbReference type="Proteomes" id="UP000077355"/>
    </source>
</evidence>
<dbReference type="NCBIfam" id="TIGR01637">
    <property type="entry name" value="phage_arpU"/>
    <property type="match status" value="1"/>
</dbReference>
<reference evidence="1 2" key="1">
    <citation type="submission" date="2016-03" db="EMBL/GenBank/DDBJ databases">
        <title>Draft genome sequence of Paenibacillus antarcticus CECT 5836.</title>
        <authorList>
            <person name="Shin S.-K."/>
            <person name="Yi H."/>
        </authorList>
    </citation>
    <scope>NUCLEOTIDE SEQUENCE [LARGE SCALE GENOMIC DNA]</scope>
    <source>
        <strain evidence="1 2">CECT 5836</strain>
    </source>
</reference>
<evidence type="ECO:0000313" key="1">
    <source>
        <dbReference type="EMBL" id="OAB48479.1"/>
    </source>
</evidence>
<dbReference type="InterPro" id="IPR006524">
    <property type="entry name" value="ArpU-like"/>
</dbReference>
<name>A0A168R1W4_9BACL</name>
<keyword evidence="2" id="KW-1185">Reference proteome</keyword>
<evidence type="ECO:0008006" key="3">
    <source>
        <dbReference type="Google" id="ProtNLM"/>
    </source>
</evidence>
<dbReference type="EMBL" id="LVJI01000001">
    <property type="protein sequence ID" value="OAB48479.1"/>
    <property type="molecule type" value="Genomic_DNA"/>
</dbReference>
<dbReference type="RefSeq" id="WP_068646111.1">
    <property type="nucleotide sequence ID" value="NZ_CP043611.1"/>
</dbReference>
<sequence>MDNEVFQIAFPGMTIDEDATFTKLEKELKTAFLYKRLGFIRREAVTTPSYDLKEGGTNSARTVSKQTENIAIHNIDGEDRSKNTYDRVTLAVSWLKHPQQRIITERYMTDPEVSDLNVWLNLNLSERTYYRLKKEAMSELAFALRLEVIIE</sequence>
<protein>
    <recommendedName>
        <fullName evidence="3">Transcriptional regulator</fullName>
    </recommendedName>
</protein>